<dbReference type="InterPro" id="IPR051681">
    <property type="entry name" value="Ser/Thr_Kinases-Pseudokinases"/>
</dbReference>
<dbReference type="InterPro" id="IPR011009">
    <property type="entry name" value="Kinase-like_dom_sf"/>
</dbReference>
<evidence type="ECO:0000313" key="6">
    <source>
        <dbReference type="EMBL" id="KAJ4485297.1"/>
    </source>
</evidence>
<keyword evidence="1" id="KW-0808">Transferase</keyword>
<dbReference type="InterPro" id="IPR000719">
    <property type="entry name" value="Prot_kinase_dom"/>
</dbReference>
<dbReference type="OrthoDB" id="346907at2759"/>
<dbReference type="PANTHER" id="PTHR44329">
    <property type="entry name" value="SERINE/THREONINE-PROTEIN KINASE TNNI3K-RELATED"/>
    <property type="match status" value="1"/>
</dbReference>
<evidence type="ECO:0000256" key="2">
    <source>
        <dbReference type="ARBA" id="ARBA00022741"/>
    </source>
</evidence>
<dbReference type="SMART" id="SM00220">
    <property type="entry name" value="S_TKc"/>
    <property type="match status" value="1"/>
</dbReference>
<protein>
    <submittedName>
        <fullName evidence="6">Kinase-like domain-containing protein</fullName>
    </submittedName>
</protein>
<organism evidence="6 7">
    <name type="scientific">Lentinula aciculospora</name>
    <dbReference type="NCBI Taxonomy" id="153920"/>
    <lineage>
        <taxon>Eukaryota</taxon>
        <taxon>Fungi</taxon>
        <taxon>Dikarya</taxon>
        <taxon>Basidiomycota</taxon>
        <taxon>Agaricomycotina</taxon>
        <taxon>Agaricomycetes</taxon>
        <taxon>Agaricomycetidae</taxon>
        <taxon>Agaricales</taxon>
        <taxon>Marasmiineae</taxon>
        <taxon>Omphalotaceae</taxon>
        <taxon>Lentinula</taxon>
    </lineage>
</organism>
<evidence type="ECO:0000256" key="3">
    <source>
        <dbReference type="ARBA" id="ARBA00022777"/>
    </source>
</evidence>
<dbReference type="AlphaFoldDB" id="A0A9W9DU02"/>
<dbReference type="PROSITE" id="PS50011">
    <property type="entry name" value="PROTEIN_KINASE_DOM"/>
    <property type="match status" value="1"/>
</dbReference>
<evidence type="ECO:0000259" key="5">
    <source>
        <dbReference type="PROSITE" id="PS50011"/>
    </source>
</evidence>
<proteinExistence type="predicted"/>
<name>A0A9W9DU02_9AGAR</name>
<evidence type="ECO:0000256" key="1">
    <source>
        <dbReference type="ARBA" id="ARBA00022679"/>
    </source>
</evidence>
<feature type="domain" description="Protein kinase" evidence="5">
    <location>
        <begin position="22"/>
        <end position="309"/>
    </location>
</feature>
<keyword evidence="2" id="KW-0547">Nucleotide-binding</keyword>
<dbReference type="PANTHER" id="PTHR44329:SF288">
    <property type="entry name" value="MITOGEN-ACTIVATED PROTEIN KINASE KINASE KINASE 20"/>
    <property type="match status" value="1"/>
</dbReference>
<dbReference type="GO" id="GO:0004674">
    <property type="term" value="F:protein serine/threonine kinase activity"/>
    <property type="evidence" value="ECO:0007669"/>
    <property type="project" value="TreeGrafter"/>
</dbReference>
<sequence>MRHLNRVHGVLPTSMYLTGLLCESSTAVTGGGFAYILIPRSSIDQDIWIGRLENRRVCVKVLRFFQRGTDRDKLLKDLGKEVLLWRQLKHPNILPFLGINTDLFSPSFCMISPWMTNGDIISYARESSLDIHTKLFLTAEVVEGIVYLHGLDPPVVHGDIKGANILISDDRHCCLADFGLSVLDTPSINPTHTATAQGSLRWLAPEFINPAPSPQLSQGKLTSRDIYAFGSTMFELLTGKPPFSHHILDISVAIDVLNGVRPVLSTDDVPNNTAFKAICEMLDSCWSEKIMERPHAETLLDSLHRVQYLCFPENYTGGSTLVAPFRRLSPHKLTDGYLYIGLFL</sequence>
<accession>A0A9W9DU02</accession>
<dbReference type="InterPro" id="IPR008271">
    <property type="entry name" value="Ser/Thr_kinase_AS"/>
</dbReference>
<dbReference type="Pfam" id="PF00069">
    <property type="entry name" value="Pkinase"/>
    <property type="match status" value="1"/>
</dbReference>
<dbReference type="GO" id="GO:0005524">
    <property type="term" value="F:ATP binding"/>
    <property type="evidence" value="ECO:0007669"/>
    <property type="project" value="UniProtKB-KW"/>
</dbReference>
<keyword evidence="4" id="KW-0067">ATP-binding</keyword>
<evidence type="ECO:0000313" key="7">
    <source>
        <dbReference type="Proteomes" id="UP001150266"/>
    </source>
</evidence>
<evidence type="ECO:0000256" key="4">
    <source>
        <dbReference type="ARBA" id="ARBA00022840"/>
    </source>
</evidence>
<keyword evidence="7" id="KW-1185">Reference proteome</keyword>
<dbReference type="Proteomes" id="UP001150266">
    <property type="component" value="Unassembled WGS sequence"/>
</dbReference>
<dbReference type="SUPFAM" id="SSF56112">
    <property type="entry name" value="Protein kinase-like (PK-like)"/>
    <property type="match status" value="1"/>
</dbReference>
<keyword evidence="3 6" id="KW-0418">Kinase</keyword>
<dbReference type="EMBL" id="JAOTPV010000003">
    <property type="protein sequence ID" value="KAJ4485297.1"/>
    <property type="molecule type" value="Genomic_DNA"/>
</dbReference>
<gene>
    <name evidence="6" type="ORF">J3R30DRAFT_3814225</name>
</gene>
<reference evidence="6" key="1">
    <citation type="submission" date="2022-08" db="EMBL/GenBank/DDBJ databases">
        <title>A Global Phylogenomic Analysis of the Shiitake Genus Lentinula.</title>
        <authorList>
            <consortium name="DOE Joint Genome Institute"/>
            <person name="Sierra-Patev S."/>
            <person name="Min B."/>
            <person name="Naranjo-Ortiz M."/>
            <person name="Looney B."/>
            <person name="Konkel Z."/>
            <person name="Slot J.C."/>
            <person name="Sakamoto Y."/>
            <person name="Steenwyk J.L."/>
            <person name="Rokas A."/>
            <person name="Carro J."/>
            <person name="Camarero S."/>
            <person name="Ferreira P."/>
            <person name="Molpeceres G."/>
            <person name="Ruiz-Duenas F.J."/>
            <person name="Serrano A."/>
            <person name="Henrissat B."/>
            <person name="Drula E."/>
            <person name="Hughes K.W."/>
            <person name="Mata J.L."/>
            <person name="Ishikawa N.K."/>
            <person name="Vargas-Isla R."/>
            <person name="Ushijima S."/>
            <person name="Smith C.A."/>
            <person name="Ahrendt S."/>
            <person name="Andreopoulos W."/>
            <person name="He G."/>
            <person name="Labutti K."/>
            <person name="Lipzen A."/>
            <person name="Ng V."/>
            <person name="Riley R."/>
            <person name="Sandor L."/>
            <person name="Barry K."/>
            <person name="Martinez A.T."/>
            <person name="Xiao Y."/>
            <person name="Gibbons J.G."/>
            <person name="Terashima K."/>
            <person name="Grigoriev I.V."/>
            <person name="Hibbett D.S."/>
        </authorList>
    </citation>
    <scope>NUCLEOTIDE SEQUENCE</scope>
    <source>
        <strain evidence="6">JLM2183</strain>
    </source>
</reference>
<dbReference type="PROSITE" id="PS00108">
    <property type="entry name" value="PROTEIN_KINASE_ST"/>
    <property type="match status" value="1"/>
</dbReference>
<comment type="caution">
    <text evidence="6">The sequence shown here is derived from an EMBL/GenBank/DDBJ whole genome shotgun (WGS) entry which is preliminary data.</text>
</comment>
<dbReference type="Gene3D" id="1.10.510.10">
    <property type="entry name" value="Transferase(Phosphotransferase) domain 1"/>
    <property type="match status" value="1"/>
</dbReference>